<organism evidence="2 3">
    <name type="scientific">Trichodelitschia bisporula</name>
    <dbReference type="NCBI Taxonomy" id="703511"/>
    <lineage>
        <taxon>Eukaryota</taxon>
        <taxon>Fungi</taxon>
        <taxon>Dikarya</taxon>
        <taxon>Ascomycota</taxon>
        <taxon>Pezizomycotina</taxon>
        <taxon>Dothideomycetes</taxon>
        <taxon>Dothideomycetes incertae sedis</taxon>
        <taxon>Phaeotrichales</taxon>
        <taxon>Phaeotrichaceae</taxon>
        <taxon>Trichodelitschia</taxon>
    </lineage>
</organism>
<gene>
    <name evidence="2" type="ORF">EJ06DRAFT_521368</name>
</gene>
<feature type="region of interest" description="Disordered" evidence="1">
    <location>
        <begin position="88"/>
        <end position="129"/>
    </location>
</feature>
<evidence type="ECO:0000313" key="2">
    <source>
        <dbReference type="EMBL" id="KAF2400622.1"/>
    </source>
</evidence>
<evidence type="ECO:0000256" key="1">
    <source>
        <dbReference type="SAM" id="MobiDB-lite"/>
    </source>
</evidence>
<name>A0A6G1HX84_9PEZI</name>
<dbReference type="OrthoDB" id="5389267at2759"/>
<evidence type="ECO:0008006" key="4">
    <source>
        <dbReference type="Google" id="ProtNLM"/>
    </source>
</evidence>
<protein>
    <recommendedName>
        <fullName evidence="4">SMP domain-containing protein</fullName>
    </recommendedName>
</protein>
<feature type="compositionally biased region" description="Basic and acidic residues" evidence="1">
    <location>
        <begin position="13"/>
        <end position="31"/>
    </location>
</feature>
<dbReference type="Proteomes" id="UP000799640">
    <property type="component" value="Unassembled WGS sequence"/>
</dbReference>
<keyword evidence="3" id="KW-1185">Reference proteome</keyword>
<dbReference type="AlphaFoldDB" id="A0A6G1HX84"/>
<accession>A0A6G1HX84</accession>
<evidence type="ECO:0000313" key="3">
    <source>
        <dbReference type="Proteomes" id="UP000799640"/>
    </source>
</evidence>
<feature type="region of interest" description="Disordered" evidence="1">
    <location>
        <begin position="54"/>
        <end position="75"/>
    </location>
</feature>
<feature type="region of interest" description="Disordered" evidence="1">
    <location>
        <begin position="1"/>
        <end position="36"/>
    </location>
</feature>
<reference evidence="2" key="1">
    <citation type="journal article" date="2020" name="Stud. Mycol.">
        <title>101 Dothideomycetes genomes: a test case for predicting lifestyles and emergence of pathogens.</title>
        <authorList>
            <person name="Haridas S."/>
            <person name="Albert R."/>
            <person name="Binder M."/>
            <person name="Bloem J."/>
            <person name="Labutti K."/>
            <person name="Salamov A."/>
            <person name="Andreopoulos B."/>
            <person name="Baker S."/>
            <person name="Barry K."/>
            <person name="Bills G."/>
            <person name="Bluhm B."/>
            <person name="Cannon C."/>
            <person name="Castanera R."/>
            <person name="Culley D."/>
            <person name="Daum C."/>
            <person name="Ezra D."/>
            <person name="Gonzalez J."/>
            <person name="Henrissat B."/>
            <person name="Kuo A."/>
            <person name="Liang C."/>
            <person name="Lipzen A."/>
            <person name="Lutzoni F."/>
            <person name="Magnuson J."/>
            <person name="Mondo S."/>
            <person name="Nolan M."/>
            <person name="Ohm R."/>
            <person name="Pangilinan J."/>
            <person name="Park H.-J."/>
            <person name="Ramirez L."/>
            <person name="Alfaro M."/>
            <person name="Sun H."/>
            <person name="Tritt A."/>
            <person name="Yoshinaga Y."/>
            <person name="Zwiers L.-H."/>
            <person name="Turgeon B."/>
            <person name="Goodwin S."/>
            <person name="Spatafora J."/>
            <person name="Crous P."/>
            <person name="Grigoriev I."/>
        </authorList>
    </citation>
    <scope>NUCLEOTIDE SEQUENCE</scope>
    <source>
        <strain evidence="2">CBS 262.69</strain>
    </source>
</reference>
<proteinExistence type="predicted"/>
<feature type="compositionally biased region" description="Polar residues" evidence="1">
    <location>
        <begin position="1"/>
        <end position="12"/>
    </location>
</feature>
<sequence>MSNPGPISSNRELLSDLKEDTAERMRAHEPGASHVAGATGKLASAIAQHHDIGAGNLASGTRTVLGSVPVGRGPLDRDAVLESLDMRATKKIDEQTGGEGFGQERGSEGARLQSAAEQYAMGMEGEGRK</sequence>
<dbReference type="EMBL" id="ML996694">
    <property type="protein sequence ID" value="KAF2400622.1"/>
    <property type="molecule type" value="Genomic_DNA"/>
</dbReference>